<dbReference type="RefSeq" id="WP_022865532.1">
    <property type="nucleotide sequence ID" value="NZ_CAMYCL010000024.1"/>
</dbReference>
<evidence type="ECO:0000313" key="9">
    <source>
        <dbReference type="EMBL" id="MDY5155624.1"/>
    </source>
</evidence>
<keyword evidence="4 6" id="KW-0028">Amino-acid biosynthesis</keyword>
<dbReference type="HAMAP" id="MF_00006">
    <property type="entry name" value="Arg_succ_lyase"/>
    <property type="match status" value="1"/>
</dbReference>
<feature type="domain" description="Argininosuccinate lyase C-terminal" evidence="8">
    <location>
        <begin position="368"/>
        <end position="436"/>
    </location>
</feature>
<evidence type="ECO:0000313" key="10">
    <source>
        <dbReference type="Proteomes" id="UP001281731"/>
    </source>
</evidence>
<sequence>MVEHKGLWGGRFAGGPADALTELSRSTHFDWRLAQYDIAGSRAHARELHKVGLLTDEELDVMIGALEKLSTDVANGDFQPYPDEEDVHTALERGVMERAGEHVGGKLRAGRSRNDQIASLIRMYLRDEARIIGGKLLDVVQALISQAMKAGNSVMPGRTHLQHAQPILVAHHLLAHVWPMLRDIERFVDWDRRASLSPYGAGALAGNTLGMNPADIAADLGFTGVAHNSIDATASRDVVAEFAYICAQIGIDLSRLAEEIIIWNTKEFDFVTLDDAYSTGSSIMPQKKNPDVAELTRGKAGRLIGDLAGLLGTLKGMPLAYNRDLQEDKEPVFDQIDTLDVLLPAFSGMVDTMVLHYERMAQLAPQGFSLATDIAEWLVRQGVPFRQAHEISGAAVALCESRGIELWDLSDDDFTSIDSRLTSGVREVLSVEGSVKARAGIGGTAPERVAEQLQRARDTVTSLQYFTDSRITMK</sequence>
<gene>
    <name evidence="6 9" type="primary">argH</name>
    <name evidence="9" type="ORF">R6G80_07820</name>
</gene>
<protein>
    <recommendedName>
        <fullName evidence="2 6">Argininosuccinate lyase</fullName>
        <shortName evidence="6">ASAL</shortName>
        <ecNumber evidence="2 6">4.3.2.1</ecNumber>
    </recommendedName>
    <alternativeName>
        <fullName evidence="6">Arginosuccinase</fullName>
    </alternativeName>
</protein>
<dbReference type="EMBL" id="JAWNGC010000015">
    <property type="protein sequence ID" value="MDY5155624.1"/>
    <property type="molecule type" value="Genomic_DNA"/>
</dbReference>
<dbReference type="CDD" id="cd01359">
    <property type="entry name" value="Argininosuccinate_lyase"/>
    <property type="match status" value="1"/>
</dbReference>
<dbReference type="PROSITE" id="PS00163">
    <property type="entry name" value="FUMARATE_LYASES"/>
    <property type="match status" value="1"/>
</dbReference>
<reference evidence="9" key="1">
    <citation type="submission" date="2023-10" db="EMBL/GenBank/DDBJ databases">
        <title>Whole Genome based description of the genera Actinobaculum and Actinotignum reveals a complex phylogenetic relationship within the species included in the genus Actinotignum.</title>
        <authorList>
            <person name="Jensen C.S."/>
            <person name="Dargis R."/>
            <person name="Kemp M."/>
            <person name="Christensen J.J."/>
        </authorList>
    </citation>
    <scope>NUCLEOTIDE SEQUENCE</scope>
    <source>
        <strain evidence="9">SLA_B511</strain>
    </source>
</reference>
<dbReference type="GO" id="GO:0005829">
    <property type="term" value="C:cytosol"/>
    <property type="evidence" value="ECO:0007669"/>
    <property type="project" value="TreeGrafter"/>
</dbReference>
<accession>A0AAW9HXJ7</accession>
<dbReference type="InterPro" id="IPR024083">
    <property type="entry name" value="Fumarase/histidase_N"/>
</dbReference>
<dbReference type="InterPro" id="IPR029419">
    <property type="entry name" value="Arg_succ_lyase_C"/>
</dbReference>
<comment type="caution">
    <text evidence="9">The sequence shown here is derived from an EMBL/GenBank/DDBJ whole genome shotgun (WGS) entry which is preliminary data.</text>
</comment>
<dbReference type="Gene3D" id="1.20.200.10">
    <property type="entry name" value="Fumarase/aspartase (Central domain)"/>
    <property type="match status" value="1"/>
</dbReference>
<evidence type="ECO:0000259" key="8">
    <source>
        <dbReference type="Pfam" id="PF14698"/>
    </source>
</evidence>
<dbReference type="EC" id="4.3.2.1" evidence="2 6"/>
<dbReference type="InterPro" id="IPR009049">
    <property type="entry name" value="Argininosuccinate_lyase"/>
</dbReference>
<evidence type="ECO:0000256" key="4">
    <source>
        <dbReference type="ARBA" id="ARBA00022605"/>
    </source>
</evidence>
<keyword evidence="6" id="KW-0963">Cytoplasm</keyword>
<proteinExistence type="inferred from homology"/>
<dbReference type="InterPro" id="IPR020557">
    <property type="entry name" value="Fumarate_lyase_CS"/>
</dbReference>
<dbReference type="PANTHER" id="PTHR43814">
    <property type="entry name" value="ARGININOSUCCINATE LYASE"/>
    <property type="match status" value="1"/>
</dbReference>
<dbReference type="FunFam" id="1.20.200.10:FF:000015">
    <property type="entry name" value="argininosuccinate lyase isoform X2"/>
    <property type="match status" value="1"/>
</dbReference>
<organism evidence="9 10">
    <name type="scientific">Actinotignum urinale</name>
    <dbReference type="NCBI Taxonomy" id="190146"/>
    <lineage>
        <taxon>Bacteria</taxon>
        <taxon>Bacillati</taxon>
        <taxon>Actinomycetota</taxon>
        <taxon>Actinomycetes</taxon>
        <taxon>Actinomycetales</taxon>
        <taxon>Actinomycetaceae</taxon>
        <taxon>Actinotignum</taxon>
    </lineage>
</organism>
<comment type="subcellular location">
    <subcellularLocation>
        <location evidence="6">Cytoplasm</location>
    </subcellularLocation>
</comment>
<dbReference type="PANTHER" id="PTHR43814:SF1">
    <property type="entry name" value="ARGININOSUCCINATE LYASE"/>
    <property type="match status" value="1"/>
</dbReference>
<comment type="catalytic activity">
    <reaction evidence="6">
        <text>2-(N(omega)-L-arginino)succinate = fumarate + L-arginine</text>
        <dbReference type="Rhea" id="RHEA:24020"/>
        <dbReference type="ChEBI" id="CHEBI:29806"/>
        <dbReference type="ChEBI" id="CHEBI:32682"/>
        <dbReference type="ChEBI" id="CHEBI:57472"/>
        <dbReference type="EC" id="4.3.2.1"/>
    </reaction>
</comment>
<comment type="similarity">
    <text evidence="6">Belongs to the lyase 1 family. Argininosuccinate lyase subfamily.</text>
</comment>
<dbReference type="Gene3D" id="1.10.275.10">
    <property type="entry name" value="Fumarase/aspartase (N-terminal domain)"/>
    <property type="match status" value="1"/>
</dbReference>
<evidence type="ECO:0000259" key="7">
    <source>
        <dbReference type="Pfam" id="PF00206"/>
    </source>
</evidence>
<dbReference type="GO" id="GO:0042450">
    <property type="term" value="P:L-arginine biosynthetic process via ornithine"/>
    <property type="evidence" value="ECO:0007669"/>
    <property type="project" value="UniProtKB-UniRule"/>
</dbReference>
<dbReference type="Pfam" id="PF14698">
    <property type="entry name" value="ASL_C2"/>
    <property type="match status" value="1"/>
</dbReference>
<dbReference type="FunFam" id="1.10.40.30:FF:000001">
    <property type="entry name" value="Argininosuccinate lyase"/>
    <property type="match status" value="1"/>
</dbReference>
<dbReference type="InterPro" id="IPR000362">
    <property type="entry name" value="Fumarate_lyase_fam"/>
</dbReference>
<evidence type="ECO:0000256" key="3">
    <source>
        <dbReference type="ARBA" id="ARBA00022571"/>
    </source>
</evidence>
<dbReference type="AlphaFoldDB" id="A0AAW9HXJ7"/>
<keyword evidence="5 6" id="KW-0456">Lyase</keyword>
<dbReference type="InterPro" id="IPR008948">
    <property type="entry name" value="L-Aspartase-like"/>
</dbReference>
<evidence type="ECO:0000256" key="1">
    <source>
        <dbReference type="ARBA" id="ARBA00004941"/>
    </source>
</evidence>
<dbReference type="InterPro" id="IPR022761">
    <property type="entry name" value="Fumarate_lyase_N"/>
</dbReference>
<name>A0AAW9HXJ7_9ACTO</name>
<evidence type="ECO:0000256" key="6">
    <source>
        <dbReference type="HAMAP-Rule" id="MF_00006"/>
    </source>
</evidence>
<feature type="domain" description="Fumarate lyase N-terminal" evidence="7">
    <location>
        <begin position="15"/>
        <end position="305"/>
    </location>
</feature>
<dbReference type="PRINTS" id="PR00149">
    <property type="entry name" value="FUMRATELYASE"/>
</dbReference>
<dbReference type="SUPFAM" id="SSF48557">
    <property type="entry name" value="L-aspartase-like"/>
    <property type="match status" value="1"/>
</dbReference>
<evidence type="ECO:0000256" key="2">
    <source>
        <dbReference type="ARBA" id="ARBA00012338"/>
    </source>
</evidence>
<dbReference type="PRINTS" id="PR00145">
    <property type="entry name" value="ARGSUCLYASE"/>
</dbReference>
<dbReference type="Proteomes" id="UP001281731">
    <property type="component" value="Unassembled WGS sequence"/>
</dbReference>
<dbReference type="Pfam" id="PF00206">
    <property type="entry name" value="Lyase_1"/>
    <property type="match status" value="1"/>
</dbReference>
<dbReference type="Gene3D" id="1.10.40.30">
    <property type="entry name" value="Fumarase/aspartase (C-terminal domain)"/>
    <property type="match status" value="1"/>
</dbReference>
<keyword evidence="3 6" id="KW-0055">Arginine biosynthesis</keyword>
<dbReference type="NCBIfam" id="TIGR00838">
    <property type="entry name" value="argH"/>
    <property type="match status" value="1"/>
</dbReference>
<dbReference type="GO" id="GO:0004056">
    <property type="term" value="F:argininosuccinate lyase activity"/>
    <property type="evidence" value="ECO:0007669"/>
    <property type="project" value="UniProtKB-UniRule"/>
</dbReference>
<evidence type="ECO:0000256" key="5">
    <source>
        <dbReference type="ARBA" id="ARBA00023239"/>
    </source>
</evidence>
<comment type="pathway">
    <text evidence="1 6">Amino-acid biosynthesis; L-arginine biosynthesis; L-arginine from L-ornithine and carbamoyl phosphate: step 3/3.</text>
</comment>